<protein>
    <submittedName>
        <fullName evidence="2">Uncharacterized protein</fullName>
    </submittedName>
</protein>
<feature type="transmembrane region" description="Helical" evidence="1">
    <location>
        <begin position="85"/>
        <end position="107"/>
    </location>
</feature>
<feature type="transmembrane region" description="Helical" evidence="1">
    <location>
        <begin position="50"/>
        <end position="73"/>
    </location>
</feature>
<gene>
    <name evidence="2" type="ORF">UNLARM2_0883</name>
</gene>
<dbReference type="AlphaFoldDB" id="C7DIJ5"/>
<organism evidence="2 3">
    <name type="scientific">Candidatus Micrarchaeum acidiphilum ARMAN-2</name>
    <dbReference type="NCBI Taxonomy" id="425595"/>
    <lineage>
        <taxon>Archaea</taxon>
        <taxon>Candidatus Micrarchaeota</taxon>
        <taxon>Candidatus Micrarchaeia</taxon>
        <taxon>Candidatus Micrarchaeales</taxon>
        <taxon>Candidatus Micrarchaeaceae</taxon>
        <taxon>Candidatus Micrarchaeum</taxon>
    </lineage>
</organism>
<keyword evidence="1" id="KW-0812">Transmembrane</keyword>
<evidence type="ECO:0000256" key="1">
    <source>
        <dbReference type="SAM" id="Phobius"/>
    </source>
</evidence>
<accession>C7DIJ5</accession>
<evidence type="ECO:0000313" key="3">
    <source>
        <dbReference type="Proteomes" id="UP000332487"/>
    </source>
</evidence>
<feature type="transmembrane region" description="Helical" evidence="1">
    <location>
        <begin position="353"/>
        <end position="372"/>
    </location>
</feature>
<sequence>MKLSGGWNRYVNTAKKPIAIVRADFANADPKVLGQQEHIDAPTAKRKSSAFATISGILIVVGIVLFIGSMVFSGGDSNSINSTTFLYPPVLILAAIMIVIGVLYLGFSYFAVHMMVANTPIVKMEAASTGLGILEAKLESESGNTISAPLAKAKCTFYDVSLFAYYTMHQGSYSSTVTYFLDSDWKGEATYLTDGTGYTALPFEKVDGFLPKANTYMLYDNSGEPIKIKHMGIGPTQYSKLAVPDNVASLRKMLEDARNSGTDLSLDAITGSTGISFVPIGSKKSALKAGYYYIIESYLPVDQSYATAGYLEHTDETLRGKPVNVMIRDTSNTNLFSMVEGQKSTLSKKEFRNSVVSFAVAAIIVLLLAWLAPVHSMYSCLVLETNNSGPYCHYINGSTIALLGSAPSQHYTTTIPISTSTITSSSGQVFSGNCGTLNLSSSSTRSTSFAICTWKGGIVNIFAGGGNSGFVSFKIIGANGVVYVSNYTNSRCATSRGSIYLPAQNYRVQISTGGGGGSCGAAEILLSG</sequence>
<reference evidence="2 3" key="2">
    <citation type="journal article" date="2010" name="Proc. Natl. Acad. Sci. U.S.A.">
        <title>Enigmatic, ultrasmall, uncultivated Archaea.</title>
        <authorList>
            <person name="Baker B.J."/>
            <person name="Comolli L.R."/>
            <person name="Dick G.J."/>
            <person name="Hauser L.J."/>
            <person name="Hyatt D."/>
            <person name="Dill B.D."/>
            <person name="Land M.L."/>
            <person name="Verberkmoes N.C."/>
            <person name="Hettich R.L."/>
            <person name="Banfield J.F."/>
        </authorList>
    </citation>
    <scope>NUCLEOTIDE SEQUENCE [LARGE SCALE GENOMIC DNA]</scope>
    <source>
        <strain evidence="2">ARMAN-2</strain>
    </source>
</reference>
<keyword evidence="1" id="KW-1133">Transmembrane helix</keyword>
<dbReference type="EMBL" id="GG697241">
    <property type="protein sequence ID" value="EET89769.1"/>
    <property type="molecule type" value="Genomic_DNA"/>
</dbReference>
<dbReference type="Proteomes" id="UP000332487">
    <property type="component" value="Unassembled WGS sequence"/>
</dbReference>
<proteinExistence type="predicted"/>
<keyword evidence="1" id="KW-0472">Membrane</keyword>
<evidence type="ECO:0000313" key="2">
    <source>
        <dbReference type="EMBL" id="EET89769.1"/>
    </source>
</evidence>
<keyword evidence="3" id="KW-1185">Reference proteome</keyword>
<reference evidence="2 3" key="1">
    <citation type="journal article" date="2009" name="Genome Biol.">
        <title>Community-wide analysis of microbial genome sequence signatures.</title>
        <authorList>
            <person name="Dick G.J."/>
            <person name="Andersson A.F."/>
            <person name="Baker B.J."/>
            <person name="Simmons S.L."/>
            <person name="Thomas B.C."/>
            <person name="Yelton A.P."/>
            <person name="Banfield J.F."/>
        </authorList>
    </citation>
    <scope>NUCLEOTIDE SEQUENCE [LARGE SCALE GENOMIC DNA]</scope>
    <source>
        <strain evidence="2">ARMAN-2</strain>
    </source>
</reference>
<name>C7DIJ5_MICA2</name>